<dbReference type="GO" id="GO:0032870">
    <property type="term" value="P:cellular response to hormone stimulus"/>
    <property type="evidence" value="ECO:0007669"/>
    <property type="project" value="TreeGrafter"/>
</dbReference>
<keyword evidence="10" id="KW-0675">Receptor</keyword>
<evidence type="ECO:0000256" key="3">
    <source>
        <dbReference type="ARBA" id="ARBA00022448"/>
    </source>
</evidence>
<comment type="similarity">
    <text evidence="2">Belongs to the RAMP family.</text>
</comment>
<feature type="transmembrane region" description="Helical" evidence="11">
    <location>
        <begin position="169"/>
        <end position="190"/>
    </location>
</feature>
<accession>A0AAD7T5Z0</accession>
<dbReference type="PANTHER" id="PTHR14076">
    <property type="entry name" value="RECEPTOR ACTIVITY MODIFYING PROTEIN RAMP"/>
    <property type="match status" value="1"/>
</dbReference>
<dbReference type="GO" id="GO:0006816">
    <property type="term" value="P:calcium ion transport"/>
    <property type="evidence" value="ECO:0007669"/>
    <property type="project" value="TreeGrafter"/>
</dbReference>
<dbReference type="GO" id="GO:0001525">
    <property type="term" value="P:angiogenesis"/>
    <property type="evidence" value="ECO:0007669"/>
    <property type="project" value="TreeGrafter"/>
</dbReference>
<comment type="caution">
    <text evidence="13">The sequence shown here is derived from an EMBL/GenBank/DDBJ whole genome shotgun (WGS) entry which is preliminary data.</text>
</comment>
<evidence type="ECO:0000256" key="4">
    <source>
        <dbReference type="ARBA" id="ARBA00022475"/>
    </source>
</evidence>
<reference evidence="13" key="1">
    <citation type="journal article" date="2023" name="Science">
        <title>Genome structures resolve the early diversification of teleost fishes.</title>
        <authorList>
            <person name="Parey E."/>
            <person name="Louis A."/>
            <person name="Montfort J."/>
            <person name="Bouchez O."/>
            <person name="Roques C."/>
            <person name="Iampietro C."/>
            <person name="Lluch J."/>
            <person name="Castinel A."/>
            <person name="Donnadieu C."/>
            <person name="Desvignes T."/>
            <person name="Floi Bucao C."/>
            <person name="Jouanno E."/>
            <person name="Wen M."/>
            <person name="Mejri S."/>
            <person name="Dirks R."/>
            <person name="Jansen H."/>
            <person name="Henkel C."/>
            <person name="Chen W.J."/>
            <person name="Zahm M."/>
            <person name="Cabau C."/>
            <person name="Klopp C."/>
            <person name="Thompson A.W."/>
            <person name="Robinson-Rechavi M."/>
            <person name="Braasch I."/>
            <person name="Lecointre G."/>
            <person name="Bobe J."/>
            <person name="Postlethwait J.H."/>
            <person name="Berthelot C."/>
            <person name="Roest Crollius H."/>
            <person name="Guiguen Y."/>
        </authorList>
    </citation>
    <scope>NUCLEOTIDE SEQUENCE</scope>
    <source>
        <strain evidence="13">NC1722</strain>
    </source>
</reference>
<dbReference type="Proteomes" id="UP001221898">
    <property type="component" value="Unassembled WGS sequence"/>
</dbReference>
<dbReference type="GO" id="GO:0009986">
    <property type="term" value="C:cell surface"/>
    <property type="evidence" value="ECO:0007669"/>
    <property type="project" value="TreeGrafter"/>
</dbReference>
<evidence type="ECO:0000313" key="14">
    <source>
        <dbReference type="Proteomes" id="UP001221898"/>
    </source>
</evidence>
<dbReference type="GO" id="GO:0031623">
    <property type="term" value="P:receptor internalization"/>
    <property type="evidence" value="ECO:0007669"/>
    <property type="project" value="TreeGrafter"/>
</dbReference>
<evidence type="ECO:0000256" key="12">
    <source>
        <dbReference type="SAM" id="SignalP"/>
    </source>
</evidence>
<dbReference type="GO" id="GO:0008277">
    <property type="term" value="P:regulation of G protein-coupled receptor signaling pathway"/>
    <property type="evidence" value="ECO:0007669"/>
    <property type="project" value="InterPro"/>
</dbReference>
<evidence type="ECO:0000256" key="11">
    <source>
        <dbReference type="SAM" id="Phobius"/>
    </source>
</evidence>
<keyword evidence="6 12" id="KW-0732">Signal</keyword>
<evidence type="ECO:0000256" key="10">
    <source>
        <dbReference type="ARBA" id="ARBA00023170"/>
    </source>
</evidence>
<keyword evidence="7 11" id="KW-1133">Transmembrane helix</keyword>
<protein>
    <submittedName>
        <fullName evidence="13">Uncharacterized protein</fullName>
    </submittedName>
</protein>
<keyword evidence="8 11" id="KW-0472">Membrane</keyword>
<evidence type="ECO:0000313" key="13">
    <source>
        <dbReference type="EMBL" id="KAJ8414412.1"/>
    </source>
</evidence>
<dbReference type="GO" id="GO:0006886">
    <property type="term" value="P:intracellular protein transport"/>
    <property type="evidence" value="ECO:0007669"/>
    <property type="project" value="InterPro"/>
</dbReference>
<keyword evidence="3" id="KW-0813">Transport</keyword>
<organism evidence="13 14">
    <name type="scientific">Aldrovandia affinis</name>
    <dbReference type="NCBI Taxonomy" id="143900"/>
    <lineage>
        <taxon>Eukaryota</taxon>
        <taxon>Metazoa</taxon>
        <taxon>Chordata</taxon>
        <taxon>Craniata</taxon>
        <taxon>Vertebrata</taxon>
        <taxon>Euteleostomi</taxon>
        <taxon>Actinopterygii</taxon>
        <taxon>Neopterygii</taxon>
        <taxon>Teleostei</taxon>
        <taxon>Notacanthiformes</taxon>
        <taxon>Halosauridae</taxon>
        <taxon>Aldrovandia</taxon>
    </lineage>
</organism>
<dbReference type="AlphaFoldDB" id="A0AAD7T5Z0"/>
<keyword evidence="14" id="KW-1185">Reference proteome</keyword>
<dbReference type="GO" id="GO:0007186">
    <property type="term" value="P:G protein-coupled receptor signaling pathway"/>
    <property type="evidence" value="ECO:0007669"/>
    <property type="project" value="TreeGrafter"/>
</dbReference>
<dbReference type="EMBL" id="JAINUG010000013">
    <property type="protein sequence ID" value="KAJ8414412.1"/>
    <property type="molecule type" value="Genomic_DNA"/>
</dbReference>
<dbReference type="GO" id="GO:0043235">
    <property type="term" value="C:receptor complex"/>
    <property type="evidence" value="ECO:0007669"/>
    <property type="project" value="TreeGrafter"/>
</dbReference>
<evidence type="ECO:0000256" key="2">
    <source>
        <dbReference type="ARBA" id="ARBA00007087"/>
    </source>
</evidence>
<sequence>MGFFGILCFVACIFFASGGAEVQQTQTPGYHFTANASYVEYDFSNGNISREGAEKKNRSREGCRKSDICEQACSICDHFDKRIECYDFFVRNCFEIFNQSMSTLNAKDFCKWNNIKSPYNNFTMCTEERADCLLIPWPNKLVEIMFVNIHSNYFKSCPTQGFYDPPPSIVFALVMTPICLIPVMVVLVVMKTKNGDRRS</sequence>
<evidence type="ECO:0000256" key="5">
    <source>
        <dbReference type="ARBA" id="ARBA00022692"/>
    </source>
</evidence>
<dbReference type="PANTHER" id="PTHR14076:SF10">
    <property type="entry name" value="RAMP2 PROTEIN"/>
    <property type="match status" value="1"/>
</dbReference>
<keyword evidence="4" id="KW-1003">Cell membrane</keyword>
<evidence type="ECO:0000256" key="6">
    <source>
        <dbReference type="ARBA" id="ARBA00022729"/>
    </source>
</evidence>
<dbReference type="Pfam" id="PF04901">
    <property type="entry name" value="RAMP"/>
    <property type="match status" value="1"/>
</dbReference>
<evidence type="ECO:0000256" key="1">
    <source>
        <dbReference type="ARBA" id="ARBA00004251"/>
    </source>
</evidence>
<comment type="subcellular location">
    <subcellularLocation>
        <location evidence="1">Cell membrane</location>
        <topology evidence="1">Single-pass type I membrane protein</topology>
    </subcellularLocation>
</comment>
<evidence type="ECO:0000256" key="8">
    <source>
        <dbReference type="ARBA" id="ARBA00023136"/>
    </source>
</evidence>
<feature type="signal peptide" evidence="12">
    <location>
        <begin position="1"/>
        <end position="20"/>
    </location>
</feature>
<keyword evidence="9" id="KW-1015">Disulfide bond</keyword>
<evidence type="ECO:0000256" key="7">
    <source>
        <dbReference type="ARBA" id="ARBA00022989"/>
    </source>
</evidence>
<dbReference type="InterPro" id="IPR006985">
    <property type="entry name" value="RAMP"/>
</dbReference>
<keyword evidence="5 11" id="KW-0812">Transmembrane</keyword>
<dbReference type="GO" id="GO:0015026">
    <property type="term" value="F:coreceptor activity"/>
    <property type="evidence" value="ECO:0007669"/>
    <property type="project" value="InterPro"/>
</dbReference>
<name>A0AAD7T5Z0_9TELE</name>
<dbReference type="Gene3D" id="1.10.150.510">
    <property type="entry name" value="Receptor activity modifying family"/>
    <property type="match status" value="1"/>
</dbReference>
<feature type="chain" id="PRO_5042028037" evidence="12">
    <location>
        <begin position="21"/>
        <end position="199"/>
    </location>
</feature>
<evidence type="ECO:0000256" key="9">
    <source>
        <dbReference type="ARBA" id="ARBA00023157"/>
    </source>
</evidence>
<dbReference type="GO" id="GO:0005886">
    <property type="term" value="C:plasma membrane"/>
    <property type="evidence" value="ECO:0007669"/>
    <property type="project" value="UniProtKB-SubCell"/>
</dbReference>
<dbReference type="GO" id="GO:0072659">
    <property type="term" value="P:protein localization to plasma membrane"/>
    <property type="evidence" value="ECO:0007669"/>
    <property type="project" value="TreeGrafter"/>
</dbReference>
<dbReference type="InterPro" id="IPR038126">
    <property type="entry name" value="RAMP_sf"/>
</dbReference>
<proteinExistence type="inferred from homology"/>
<gene>
    <name evidence="13" type="ORF">AAFF_G00052820</name>
</gene>